<dbReference type="GO" id="GO:0008270">
    <property type="term" value="F:zinc ion binding"/>
    <property type="evidence" value="ECO:0007669"/>
    <property type="project" value="UniProtKB-KW"/>
</dbReference>
<keyword evidence="5" id="KW-0539">Nucleus</keyword>
<evidence type="ECO:0000256" key="5">
    <source>
        <dbReference type="ARBA" id="ARBA00023242"/>
    </source>
</evidence>
<dbReference type="InterPro" id="IPR008906">
    <property type="entry name" value="HATC_C_dom"/>
</dbReference>
<comment type="caution">
    <text evidence="7">The sequence shown here is derived from an EMBL/GenBank/DDBJ whole genome shotgun (WGS) entry which is preliminary data.</text>
</comment>
<dbReference type="InterPro" id="IPR012337">
    <property type="entry name" value="RNaseH-like_sf"/>
</dbReference>
<keyword evidence="3" id="KW-0863">Zinc-finger</keyword>
<evidence type="ECO:0000256" key="2">
    <source>
        <dbReference type="ARBA" id="ARBA00022723"/>
    </source>
</evidence>
<dbReference type="InterPro" id="IPR052035">
    <property type="entry name" value="ZnF_BED_domain_contain"/>
</dbReference>
<dbReference type="PANTHER" id="PTHR46481:SF10">
    <property type="entry name" value="ZINC FINGER BED DOMAIN-CONTAINING PROTEIN 39"/>
    <property type="match status" value="1"/>
</dbReference>
<organism evidence="7 8">
    <name type="scientific">Purpureocillium lilacinum</name>
    <name type="common">Paecilomyces lilacinus</name>
    <dbReference type="NCBI Taxonomy" id="33203"/>
    <lineage>
        <taxon>Eukaryota</taxon>
        <taxon>Fungi</taxon>
        <taxon>Dikarya</taxon>
        <taxon>Ascomycota</taxon>
        <taxon>Pezizomycotina</taxon>
        <taxon>Sordariomycetes</taxon>
        <taxon>Hypocreomycetidae</taxon>
        <taxon>Hypocreales</taxon>
        <taxon>Ophiocordycipitaceae</taxon>
        <taxon>Purpureocillium</taxon>
    </lineage>
</organism>
<evidence type="ECO:0000313" key="7">
    <source>
        <dbReference type="EMBL" id="OAQ60408.1"/>
    </source>
</evidence>
<dbReference type="PANTHER" id="PTHR46481">
    <property type="entry name" value="ZINC FINGER BED DOMAIN-CONTAINING PROTEIN 4"/>
    <property type="match status" value="1"/>
</dbReference>
<dbReference type="AlphaFoldDB" id="A0A179F4P7"/>
<feature type="domain" description="HAT C-terminal dimerisation" evidence="6">
    <location>
        <begin position="540"/>
        <end position="622"/>
    </location>
</feature>
<protein>
    <submittedName>
        <fullName evidence="7">Restless-like transposase</fullName>
    </submittedName>
</protein>
<reference evidence="7 8" key="1">
    <citation type="submission" date="2016-01" db="EMBL/GenBank/DDBJ databases">
        <title>Biosynthesis of antibiotic leucinostatins and their inhibition on Phytophthora in bio-control Purpureocillium lilacinum.</title>
        <authorList>
            <person name="Wang G."/>
            <person name="Liu Z."/>
            <person name="Lin R."/>
            <person name="Li E."/>
            <person name="Mao Z."/>
            <person name="Ling J."/>
            <person name="Yin W."/>
            <person name="Xie B."/>
        </authorList>
    </citation>
    <scope>NUCLEOTIDE SEQUENCE [LARGE SCALE GENOMIC DNA]</scope>
    <source>
        <strain evidence="7">PLBJ-1</strain>
    </source>
</reference>
<evidence type="ECO:0000256" key="1">
    <source>
        <dbReference type="ARBA" id="ARBA00004123"/>
    </source>
</evidence>
<gene>
    <name evidence="7" type="ORF">VFPBJ_11554</name>
</gene>
<dbReference type="EMBL" id="LSBH01000032">
    <property type="protein sequence ID" value="OAQ60408.1"/>
    <property type="molecule type" value="Genomic_DNA"/>
</dbReference>
<proteinExistence type="predicted"/>
<dbReference type="GO" id="GO:0005634">
    <property type="term" value="C:nucleus"/>
    <property type="evidence" value="ECO:0007669"/>
    <property type="project" value="UniProtKB-SubCell"/>
</dbReference>
<dbReference type="Proteomes" id="UP000078240">
    <property type="component" value="Unassembled WGS sequence"/>
</dbReference>
<keyword evidence="2" id="KW-0479">Metal-binding</keyword>
<evidence type="ECO:0000313" key="8">
    <source>
        <dbReference type="Proteomes" id="UP000078240"/>
    </source>
</evidence>
<accession>A0A179F4P7</accession>
<sequence>MLNLDTSNPKEQAIANALIQRFDRDRFQRLLLEWVVDANISFRQPGHWRLRRVFEYLNPSVAATNAHISHNTVRKRIVDLHLRHKSQIIDHLRTVPGQIHIAFDGWRSRNRHALYGIVCFFVDSDGVPSKLVLGLPELKVSHSGDNIAAQVLEILEGYEILERIGYITLDNAANMDTAAEDIAEALGLDPKKRRVRCFGHVLNLVVKALLFGHKTEAFEAAVDGEPGLDAAQHEVWRKKGPIGKLHNLVHWIHRSDRLTYRLRGFQEEFFERSDSPSTRARKPLDVVRDNQTRWLSTFYMIRRGLKLRPFLEDLVEKTTIEFNRERRNGMRRKEEMPLCLREESLLSEKDWMVIELMEKVLVDFEEALRMLEGDAQRRIRKGGHVEAYGNMWDVASTYEFLMDRLEEWKATAENHPDPEHLKININLGWDKLNEYYKKLDEMPAYYASAILNPVSRWGYFENTWIDQSQLPWLQEAKRMVKKLWEEEYKPLPALSMRDEEPPLKRLKVMSALERHRAYRTSMLPGKASSCQGSLNADHDEYDHWLSNPDPKNDPLVTDPLRYWWEKRNDYPRLSRMALDLLPIPPISAECERLFSVTGQMVSPLRTRLEASTIGITQTLRSWVRNGLIEAADTFIDVSGEVGNSIIWVGEEGSA</sequence>
<name>A0A179F4P7_PURLI</name>
<keyword evidence="4" id="KW-0862">Zinc</keyword>
<dbReference type="Pfam" id="PF05699">
    <property type="entry name" value="Dimer_Tnp_hAT"/>
    <property type="match status" value="1"/>
</dbReference>
<dbReference type="GO" id="GO:0046983">
    <property type="term" value="F:protein dimerization activity"/>
    <property type="evidence" value="ECO:0007669"/>
    <property type="project" value="InterPro"/>
</dbReference>
<evidence type="ECO:0000256" key="4">
    <source>
        <dbReference type="ARBA" id="ARBA00022833"/>
    </source>
</evidence>
<comment type="subcellular location">
    <subcellularLocation>
        <location evidence="1">Nucleus</location>
    </subcellularLocation>
</comment>
<evidence type="ECO:0000256" key="3">
    <source>
        <dbReference type="ARBA" id="ARBA00022771"/>
    </source>
</evidence>
<dbReference type="SUPFAM" id="SSF53098">
    <property type="entry name" value="Ribonuclease H-like"/>
    <property type="match status" value="1"/>
</dbReference>
<evidence type="ECO:0000259" key="6">
    <source>
        <dbReference type="Pfam" id="PF05699"/>
    </source>
</evidence>